<dbReference type="EMBL" id="JAWRVG010000025">
    <property type="protein sequence ID" value="KAK4071027.1"/>
    <property type="molecule type" value="Genomic_DNA"/>
</dbReference>
<sequence length="349" mass="38995">MSPKTVVVVGATGLQGGSVVEEFLKYPNEYRIKGLTRDASKPAALQLSAKGVDVQAVDLNDGPKALEKIFAEASIIFALTDFWASRSKVIEIAQGKALADAAAKIPTLEHFVWSALPDPMELSQGRFYHVHHWKSKADVTEYIKEQKHELWKKTTTVLFPNYFENCLTDPRGYLPQKISGKLVREFPVGLGTILPNVAITDTGRLVRTVVKNPKTYFGKSIAFYAQAISEGEKLVTLAKGTFHGSLEAERGANEKWSVIGIPFEYRKSTPEQFQRRLESVGMSPESALDFTEQLLIFEYFGQVYASHDYIQAHEIPGLSLKTWDEFVLENKEELIAKIESGEGPSRWGH</sequence>
<evidence type="ECO:0000259" key="3">
    <source>
        <dbReference type="Pfam" id="PF05368"/>
    </source>
</evidence>
<dbReference type="Gene3D" id="3.40.50.720">
    <property type="entry name" value="NAD(P)-binding Rossmann-like Domain"/>
    <property type="match status" value="1"/>
</dbReference>
<protein>
    <recommendedName>
        <fullName evidence="3">NmrA-like domain-containing protein</fullName>
    </recommendedName>
</protein>
<dbReference type="PANTHER" id="PTHR42748">
    <property type="entry name" value="NITROGEN METABOLITE REPRESSION PROTEIN NMRA FAMILY MEMBER"/>
    <property type="match status" value="1"/>
</dbReference>
<dbReference type="InterPro" id="IPR036291">
    <property type="entry name" value="NAD(P)-bd_dom_sf"/>
</dbReference>
<dbReference type="Gene3D" id="3.90.25.10">
    <property type="entry name" value="UDP-galactose 4-epimerase, domain 1"/>
    <property type="match status" value="1"/>
</dbReference>
<evidence type="ECO:0000313" key="4">
    <source>
        <dbReference type="EMBL" id="KAK4071027.1"/>
    </source>
</evidence>
<dbReference type="AlphaFoldDB" id="A0AAE1IBH8"/>
<dbReference type="Pfam" id="PF05368">
    <property type="entry name" value="NmrA"/>
    <property type="match status" value="1"/>
</dbReference>
<dbReference type="RefSeq" id="XP_062754647.1">
    <property type="nucleotide sequence ID" value="XM_062901013.1"/>
</dbReference>
<dbReference type="Proteomes" id="UP001273209">
    <property type="component" value="Unassembled WGS sequence"/>
</dbReference>
<evidence type="ECO:0000313" key="5">
    <source>
        <dbReference type="Proteomes" id="UP001273209"/>
    </source>
</evidence>
<reference evidence="4" key="1">
    <citation type="submission" date="2023-11" db="EMBL/GenBank/DDBJ databases">
        <title>The genome sequences of three competitors of mushroom-forming fungi.</title>
        <authorList>
            <person name="Beijen E."/>
            <person name="Ohm R.A."/>
        </authorList>
    </citation>
    <scope>NUCLEOTIDE SEQUENCE</scope>
    <source>
        <strain evidence="4">CBS 100526</strain>
    </source>
</reference>
<organism evidence="4 5">
    <name type="scientific">Trichoderma aggressivum f. europaeum</name>
    <dbReference type="NCBI Taxonomy" id="173218"/>
    <lineage>
        <taxon>Eukaryota</taxon>
        <taxon>Fungi</taxon>
        <taxon>Dikarya</taxon>
        <taxon>Ascomycota</taxon>
        <taxon>Pezizomycotina</taxon>
        <taxon>Sordariomycetes</taxon>
        <taxon>Hypocreomycetidae</taxon>
        <taxon>Hypocreales</taxon>
        <taxon>Hypocreaceae</taxon>
        <taxon>Trichoderma</taxon>
    </lineage>
</organism>
<dbReference type="InterPro" id="IPR008030">
    <property type="entry name" value="NmrA-like"/>
</dbReference>
<proteinExistence type="inferred from homology"/>
<dbReference type="GeneID" id="87920918"/>
<keyword evidence="2" id="KW-0521">NADP</keyword>
<dbReference type="InterPro" id="IPR051164">
    <property type="entry name" value="NmrA-like_oxidored"/>
</dbReference>
<evidence type="ECO:0000256" key="1">
    <source>
        <dbReference type="ARBA" id="ARBA00006328"/>
    </source>
</evidence>
<dbReference type="PANTHER" id="PTHR42748:SF31">
    <property type="entry name" value="NMRA-LIKE DOMAIN-CONTAINING PROTEIN-RELATED"/>
    <property type="match status" value="1"/>
</dbReference>
<name>A0AAE1IBH8_9HYPO</name>
<keyword evidence="5" id="KW-1185">Reference proteome</keyword>
<dbReference type="GO" id="GO:0005634">
    <property type="term" value="C:nucleus"/>
    <property type="evidence" value="ECO:0007669"/>
    <property type="project" value="TreeGrafter"/>
</dbReference>
<evidence type="ECO:0000256" key="2">
    <source>
        <dbReference type="ARBA" id="ARBA00022857"/>
    </source>
</evidence>
<gene>
    <name evidence="4" type="ORF">Triagg1_6394</name>
</gene>
<comment type="similarity">
    <text evidence="1">Belongs to the NmrA-type oxidoreductase family.</text>
</comment>
<comment type="caution">
    <text evidence="4">The sequence shown here is derived from an EMBL/GenBank/DDBJ whole genome shotgun (WGS) entry which is preliminary data.</text>
</comment>
<accession>A0AAE1IBH8</accession>
<feature type="domain" description="NmrA-like" evidence="3">
    <location>
        <begin position="4"/>
        <end position="273"/>
    </location>
</feature>
<dbReference type="SUPFAM" id="SSF51735">
    <property type="entry name" value="NAD(P)-binding Rossmann-fold domains"/>
    <property type="match status" value="1"/>
</dbReference>